<keyword evidence="3 7" id="KW-0812">Transmembrane</keyword>
<comment type="subcellular location">
    <subcellularLocation>
        <location evidence="1">Membrane</location>
        <topology evidence="1">Multi-pass membrane protein</topology>
    </subcellularLocation>
</comment>
<dbReference type="GO" id="GO:0005384">
    <property type="term" value="F:manganese ion transmembrane transporter activity"/>
    <property type="evidence" value="ECO:0007669"/>
    <property type="project" value="TreeGrafter"/>
</dbReference>
<protein>
    <submittedName>
        <fullName evidence="8">Divalent metal cation transporter</fullName>
    </submittedName>
</protein>
<dbReference type="GO" id="GO:0015293">
    <property type="term" value="F:symporter activity"/>
    <property type="evidence" value="ECO:0007669"/>
    <property type="project" value="UniProtKB-KW"/>
</dbReference>
<dbReference type="PANTHER" id="PTHR11706:SF33">
    <property type="entry name" value="NATURAL RESISTANCE-ASSOCIATED MACROPHAGE PROTEIN 2"/>
    <property type="match status" value="1"/>
</dbReference>
<feature type="transmembrane region" description="Helical" evidence="7">
    <location>
        <begin position="116"/>
        <end position="135"/>
    </location>
</feature>
<feature type="transmembrane region" description="Helical" evidence="7">
    <location>
        <begin position="387"/>
        <end position="409"/>
    </location>
</feature>
<feature type="transmembrane region" description="Helical" evidence="7">
    <location>
        <begin position="190"/>
        <end position="210"/>
    </location>
</feature>
<feature type="transmembrane region" description="Helical" evidence="7">
    <location>
        <begin position="325"/>
        <end position="347"/>
    </location>
</feature>
<evidence type="ECO:0000313" key="8">
    <source>
        <dbReference type="EMBL" id="HGY95376.1"/>
    </source>
</evidence>
<dbReference type="GO" id="GO:0034755">
    <property type="term" value="P:iron ion transmembrane transport"/>
    <property type="evidence" value="ECO:0007669"/>
    <property type="project" value="TreeGrafter"/>
</dbReference>
<evidence type="ECO:0000256" key="7">
    <source>
        <dbReference type="SAM" id="Phobius"/>
    </source>
</evidence>
<evidence type="ECO:0000256" key="5">
    <source>
        <dbReference type="ARBA" id="ARBA00022989"/>
    </source>
</evidence>
<evidence type="ECO:0000256" key="4">
    <source>
        <dbReference type="ARBA" id="ARBA00022847"/>
    </source>
</evidence>
<dbReference type="PANTHER" id="PTHR11706">
    <property type="entry name" value="SOLUTE CARRIER PROTEIN FAMILY 11 MEMBER"/>
    <property type="match status" value="1"/>
</dbReference>
<keyword evidence="6 7" id="KW-0472">Membrane</keyword>
<evidence type="ECO:0000256" key="3">
    <source>
        <dbReference type="ARBA" id="ARBA00022692"/>
    </source>
</evidence>
<evidence type="ECO:0000256" key="1">
    <source>
        <dbReference type="ARBA" id="ARBA00004141"/>
    </source>
</evidence>
<dbReference type="InterPro" id="IPR001046">
    <property type="entry name" value="NRAMP_fam"/>
</dbReference>
<sequence length="412" mass="45504">MLKRWRTRILLFLMVLGPGFITANIDNDPNGIFVYSQAGAQYGYSLLWTILPVTLALIVVQEMCARMGVVTGKGLSDLIREEFGLRITFIMMVLLVIVNYSNVIGEFAGIAGSLELFHLTKYVSVPVCALLVWLLAVRGDYKSVEKILLTGSLFYLAYIATGILAEPNWHLSWMKTVQLPHKADWKQNGYLLMVVSIIGTTIAPWMQFYLQSSIVEKGIRVQDYAASRADVIVGSIFTDVVAWFIIVACAGTLWVHGLGQINVPSDAAIAMKPLAGNYAFLLFAFGLFNASFFAASVLPISTAYTVCEGLGFESGVDKKFKEAPLFYWLYTILIVGGAAVVLIPHFPIVQFSIFSQALNGLLLPVVVIFMLMLINRKDLMGEHTNSHWFNVVAWVTAIVVIALSLVLVVQTL</sequence>
<gene>
    <name evidence="8" type="ORF">ENW50_11940</name>
</gene>
<dbReference type="AlphaFoldDB" id="A0A7V4XUT8"/>
<dbReference type="Pfam" id="PF01566">
    <property type="entry name" value="Nramp"/>
    <property type="match status" value="1"/>
</dbReference>
<feature type="transmembrane region" description="Helical" evidence="7">
    <location>
        <begin position="147"/>
        <end position="165"/>
    </location>
</feature>
<evidence type="ECO:0000256" key="2">
    <source>
        <dbReference type="ARBA" id="ARBA00022448"/>
    </source>
</evidence>
<keyword evidence="5 7" id="KW-1133">Transmembrane helix</keyword>
<accession>A0A7V4XUT8</accession>
<feature type="transmembrane region" description="Helical" evidence="7">
    <location>
        <begin position="275"/>
        <end position="304"/>
    </location>
</feature>
<dbReference type="GO" id="GO:0015086">
    <property type="term" value="F:cadmium ion transmembrane transporter activity"/>
    <property type="evidence" value="ECO:0007669"/>
    <property type="project" value="TreeGrafter"/>
</dbReference>
<dbReference type="EMBL" id="DTKL01000073">
    <property type="protein sequence ID" value="HGY95376.1"/>
    <property type="molecule type" value="Genomic_DNA"/>
</dbReference>
<comment type="caution">
    <text evidence="8">The sequence shown here is derived from an EMBL/GenBank/DDBJ whole genome shotgun (WGS) entry which is preliminary data.</text>
</comment>
<feature type="transmembrane region" description="Helical" evidence="7">
    <location>
        <begin position="353"/>
        <end position="375"/>
    </location>
</feature>
<reference evidence="8" key="1">
    <citation type="journal article" date="2020" name="mSystems">
        <title>Genome- and Community-Level Interaction Insights into Carbon Utilization and Element Cycling Functions of Hydrothermarchaeota in Hydrothermal Sediment.</title>
        <authorList>
            <person name="Zhou Z."/>
            <person name="Liu Y."/>
            <person name="Xu W."/>
            <person name="Pan J."/>
            <person name="Luo Z.H."/>
            <person name="Li M."/>
        </authorList>
    </citation>
    <scope>NUCLEOTIDE SEQUENCE [LARGE SCALE GENOMIC DNA]</scope>
    <source>
        <strain evidence="8">SpSt-855</strain>
    </source>
</reference>
<keyword evidence="4" id="KW-0769">Symport</keyword>
<proteinExistence type="predicted"/>
<feature type="transmembrane region" description="Helical" evidence="7">
    <location>
        <begin position="39"/>
        <end position="60"/>
    </location>
</feature>
<feature type="transmembrane region" description="Helical" evidence="7">
    <location>
        <begin position="231"/>
        <end position="255"/>
    </location>
</feature>
<evidence type="ECO:0000256" key="6">
    <source>
        <dbReference type="ARBA" id="ARBA00023136"/>
    </source>
</evidence>
<feature type="transmembrane region" description="Helical" evidence="7">
    <location>
        <begin position="83"/>
        <end position="104"/>
    </location>
</feature>
<dbReference type="GO" id="GO:0005886">
    <property type="term" value="C:plasma membrane"/>
    <property type="evidence" value="ECO:0007669"/>
    <property type="project" value="TreeGrafter"/>
</dbReference>
<organism evidence="8">
    <name type="scientific">Acidobacterium capsulatum</name>
    <dbReference type="NCBI Taxonomy" id="33075"/>
    <lineage>
        <taxon>Bacteria</taxon>
        <taxon>Pseudomonadati</taxon>
        <taxon>Acidobacteriota</taxon>
        <taxon>Terriglobia</taxon>
        <taxon>Terriglobales</taxon>
        <taxon>Acidobacteriaceae</taxon>
        <taxon>Acidobacterium</taxon>
    </lineage>
</organism>
<name>A0A7V4XUT8_9BACT</name>
<keyword evidence="2" id="KW-0813">Transport</keyword>